<reference evidence="2" key="1">
    <citation type="submission" date="2020-12" db="EMBL/GenBank/DDBJ databases">
        <authorList>
            <consortium name="Molecular Ecology Group"/>
        </authorList>
    </citation>
    <scope>NUCLEOTIDE SEQUENCE</scope>
    <source>
        <strain evidence="2">TBG_1078</strain>
    </source>
</reference>
<gene>
    <name evidence="2" type="ORF">NYPRO_LOCUS649</name>
</gene>
<evidence type="ECO:0000256" key="1">
    <source>
        <dbReference type="SAM" id="MobiDB-lite"/>
    </source>
</evidence>
<feature type="region of interest" description="Disordered" evidence="1">
    <location>
        <begin position="67"/>
        <end position="100"/>
    </location>
</feature>
<proteinExistence type="predicted"/>
<evidence type="ECO:0000313" key="3">
    <source>
        <dbReference type="Proteomes" id="UP000645828"/>
    </source>
</evidence>
<protein>
    <submittedName>
        <fullName evidence="2">(raccoon dog) hypothetical protein</fullName>
    </submittedName>
</protein>
<accession>A0A811XSX9</accession>
<evidence type="ECO:0000313" key="2">
    <source>
        <dbReference type="EMBL" id="CAD7667318.1"/>
    </source>
</evidence>
<keyword evidence="3" id="KW-1185">Reference proteome</keyword>
<feature type="region of interest" description="Disordered" evidence="1">
    <location>
        <begin position="1"/>
        <end position="54"/>
    </location>
</feature>
<dbReference type="Proteomes" id="UP000645828">
    <property type="component" value="Unassembled WGS sequence"/>
</dbReference>
<dbReference type="AlphaFoldDB" id="A0A811XSX9"/>
<comment type="caution">
    <text evidence="2">The sequence shown here is derived from an EMBL/GenBank/DDBJ whole genome shotgun (WGS) entry which is preliminary data.</text>
</comment>
<name>A0A811XSX9_NYCPR</name>
<feature type="compositionally biased region" description="Basic and acidic residues" evidence="1">
    <location>
        <begin position="87"/>
        <end position="96"/>
    </location>
</feature>
<sequence length="183" mass="18651">MMCVWAAPSTCPPSPRAAAASPLNAREPEPGPRLALRLPQHPGPPQSPHVTSDCPITAVPAHIKGAGRLRAPPSGCPAGSRSARAGGEARRGERGGEGTWSASLARSVGGSLAGAAAGLRRSRCLHAQKCQGCASGAPSPEICRNAPLPPAPILLFAPPRSGARPLPCPVSSDLRTQLFAFCK</sequence>
<organism evidence="2 3">
    <name type="scientific">Nyctereutes procyonoides</name>
    <name type="common">Raccoon dog</name>
    <name type="synonym">Canis procyonoides</name>
    <dbReference type="NCBI Taxonomy" id="34880"/>
    <lineage>
        <taxon>Eukaryota</taxon>
        <taxon>Metazoa</taxon>
        <taxon>Chordata</taxon>
        <taxon>Craniata</taxon>
        <taxon>Vertebrata</taxon>
        <taxon>Euteleostomi</taxon>
        <taxon>Mammalia</taxon>
        <taxon>Eutheria</taxon>
        <taxon>Laurasiatheria</taxon>
        <taxon>Carnivora</taxon>
        <taxon>Caniformia</taxon>
        <taxon>Canidae</taxon>
        <taxon>Nyctereutes</taxon>
    </lineage>
</organism>
<dbReference type="EMBL" id="CAJHUB010000649">
    <property type="protein sequence ID" value="CAD7667318.1"/>
    <property type="molecule type" value="Genomic_DNA"/>
</dbReference>